<evidence type="ECO:0000256" key="1">
    <source>
        <dbReference type="ARBA" id="ARBA00004304"/>
    </source>
</evidence>
<keyword evidence="4 9" id="KW-0812">Transmembrane</keyword>
<dbReference type="PANTHER" id="PTHR13032:SF6">
    <property type="entry name" value="MITOCHONDRIAL IMPORT INNER MEMBRANE TRANSLOCASE SUBUNIT TIM21"/>
    <property type="match status" value="1"/>
</dbReference>
<dbReference type="Proteomes" id="UP000766486">
    <property type="component" value="Unassembled WGS sequence"/>
</dbReference>
<evidence type="ECO:0000256" key="9">
    <source>
        <dbReference type="RuleBase" id="RU367142"/>
    </source>
</evidence>
<evidence type="ECO:0000256" key="8">
    <source>
        <dbReference type="ARBA" id="ARBA00023136"/>
    </source>
</evidence>
<proteinExistence type="inferred from homology"/>
<keyword evidence="7 9" id="KW-0496">Mitochondrion</keyword>
<feature type="compositionally biased region" description="Polar residues" evidence="10">
    <location>
        <begin position="30"/>
        <end position="40"/>
    </location>
</feature>
<keyword evidence="9" id="KW-0813">Transport</keyword>
<evidence type="ECO:0000313" key="11">
    <source>
        <dbReference type="EMBL" id="VUC24824.1"/>
    </source>
</evidence>
<keyword evidence="9" id="KW-0653">Protein transport</keyword>
<dbReference type="PANTHER" id="PTHR13032">
    <property type="entry name" value="MITOCHONDRIAL IMPORT INNER MEMBRANE TRANSLOCASE SUBUNIT TIM21"/>
    <property type="match status" value="1"/>
</dbReference>
<keyword evidence="12" id="KW-1185">Reference proteome</keyword>
<evidence type="ECO:0000256" key="7">
    <source>
        <dbReference type="ARBA" id="ARBA00023128"/>
    </source>
</evidence>
<evidence type="ECO:0000256" key="3">
    <source>
        <dbReference type="ARBA" id="ARBA00020726"/>
    </source>
</evidence>
<gene>
    <name evidence="11" type="ORF">CLO192961_LOCUS153366</name>
</gene>
<dbReference type="InterPro" id="IPR013261">
    <property type="entry name" value="Tim21"/>
</dbReference>
<dbReference type="Gene3D" id="3.10.450.320">
    <property type="entry name" value="Mitochondrial import inner membrane translocase subunit Tim21"/>
    <property type="match status" value="1"/>
</dbReference>
<keyword evidence="9" id="KW-0999">Mitochondrion inner membrane</keyword>
<feature type="region of interest" description="Disordered" evidence="10">
    <location>
        <begin position="27"/>
        <end position="47"/>
    </location>
</feature>
<accession>A0ABY6U1G2</accession>
<evidence type="ECO:0000313" key="12">
    <source>
        <dbReference type="Proteomes" id="UP000766486"/>
    </source>
</evidence>
<evidence type="ECO:0000256" key="10">
    <source>
        <dbReference type="SAM" id="MobiDB-lite"/>
    </source>
</evidence>
<keyword evidence="5" id="KW-0809">Transit peptide</keyword>
<evidence type="ECO:0000256" key="2">
    <source>
        <dbReference type="ARBA" id="ARBA00010867"/>
    </source>
</evidence>
<keyword evidence="9" id="KW-0811">Translocation</keyword>
<comment type="subcellular location">
    <subcellularLocation>
        <location evidence="9">Mitochondrion inner membrane</location>
        <topology evidence="9">Single-pass membrane protein</topology>
    </subcellularLocation>
    <subcellularLocation>
        <location evidence="1">Mitochondrion membrane</location>
        <topology evidence="1">Single-pass membrane protein</topology>
    </subcellularLocation>
</comment>
<name>A0ABY6U1G2_BIOOC</name>
<comment type="caution">
    <text evidence="11">The sequence shown here is derived from an EMBL/GenBank/DDBJ whole genome shotgun (WGS) entry which is preliminary data.</text>
</comment>
<protein>
    <recommendedName>
        <fullName evidence="3 9">Mitochondrial import inner membrane translocase subunit Tim21</fullName>
    </recommendedName>
</protein>
<evidence type="ECO:0000256" key="5">
    <source>
        <dbReference type="ARBA" id="ARBA00022946"/>
    </source>
</evidence>
<reference evidence="11 12" key="1">
    <citation type="submission" date="2019-06" db="EMBL/GenBank/DDBJ databases">
        <authorList>
            <person name="Broberg M."/>
        </authorList>
    </citation>
    <scope>NUCLEOTIDE SEQUENCE [LARGE SCALE GENOMIC DNA]</scope>
</reference>
<keyword evidence="8 9" id="KW-0472">Membrane</keyword>
<comment type="subunit">
    <text evidence="9">Component of the TIM23 complex.</text>
</comment>
<organism evidence="11 12">
    <name type="scientific">Bionectria ochroleuca</name>
    <name type="common">Gliocladium roseum</name>
    <dbReference type="NCBI Taxonomy" id="29856"/>
    <lineage>
        <taxon>Eukaryota</taxon>
        <taxon>Fungi</taxon>
        <taxon>Dikarya</taxon>
        <taxon>Ascomycota</taxon>
        <taxon>Pezizomycotina</taxon>
        <taxon>Sordariomycetes</taxon>
        <taxon>Hypocreomycetidae</taxon>
        <taxon>Hypocreales</taxon>
        <taxon>Bionectriaceae</taxon>
        <taxon>Clonostachys</taxon>
    </lineage>
</organism>
<dbReference type="InterPro" id="IPR038552">
    <property type="entry name" value="Tim21_IMS_sf"/>
</dbReference>
<comment type="function">
    <text evidence="9">Essential component of the TIM23 complex, a complex that mediates the translocation of transit peptide-containing proteins across the mitochondrial inner membrane.</text>
</comment>
<sequence length="248" mass="28027">MNPTKPLAVLRPVSRLTSIRPLLSARPYATQGSTNSNPKATSRRRSVTPFNDTGFVPWSELSVSEKAARATQQSFNFGMVIVGVVLTGGVGYFLWHDVFSPDSKTAQFNRALEKVKDDHRCIELLGNPRKISAHGDETLNSWRRARPVTSTERTDPDGTQHLIMHFYVRSKTHSTPEAQLLISPQVNGPLNNGVVRLHTVKYRNSDDFHYKYLFLDVKEHERVYLEKEDPNGPGGHRKQLSFFGVKWG</sequence>
<evidence type="ECO:0000256" key="6">
    <source>
        <dbReference type="ARBA" id="ARBA00022989"/>
    </source>
</evidence>
<feature type="transmembrane region" description="Helical" evidence="9">
    <location>
        <begin position="75"/>
        <end position="95"/>
    </location>
</feature>
<dbReference type="EMBL" id="CABFNS010000727">
    <property type="protein sequence ID" value="VUC24824.1"/>
    <property type="molecule type" value="Genomic_DNA"/>
</dbReference>
<dbReference type="Pfam" id="PF08294">
    <property type="entry name" value="TIM21"/>
    <property type="match status" value="1"/>
</dbReference>
<comment type="similarity">
    <text evidence="2 9">Belongs to the TIM21 family.</text>
</comment>
<keyword evidence="6 9" id="KW-1133">Transmembrane helix</keyword>
<evidence type="ECO:0000256" key="4">
    <source>
        <dbReference type="ARBA" id="ARBA00022692"/>
    </source>
</evidence>